<accession>A0A552LES7</accession>
<dbReference type="AlphaFoldDB" id="A0A552LES7"/>
<name>A0A552LES7_9CHRO</name>
<dbReference type="Gene3D" id="2.80.10.50">
    <property type="match status" value="1"/>
</dbReference>
<protein>
    <submittedName>
        <fullName evidence="1">Uncharacterized protein</fullName>
    </submittedName>
</protein>
<comment type="caution">
    <text evidence="1">The sequence shown here is derived from an EMBL/GenBank/DDBJ whole genome shotgun (WGS) entry which is preliminary data.</text>
</comment>
<reference evidence="1 2" key="1">
    <citation type="submission" date="2019-01" db="EMBL/GenBank/DDBJ databases">
        <title>Coherence of Microcystis species and biogeography revealed through population genomics.</title>
        <authorList>
            <person name="Perez-Carrascal O.M."/>
            <person name="Terrat Y."/>
            <person name="Giani A."/>
            <person name="Fortin N."/>
            <person name="Tromas N."/>
            <person name="Shapiro B.J."/>
        </authorList>
    </citation>
    <scope>NUCLEOTIDE SEQUENCE [LARGE SCALE GENOMIC DNA]</scope>
    <source>
        <strain evidence="1">Mw_MB_S_20031200_S109D</strain>
    </source>
</reference>
<evidence type="ECO:0000313" key="2">
    <source>
        <dbReference type="Proteomes" id="UP000318616"/>
    </source>
</evidence>
<gene>
    <name evidence="1" type="ORF">EWV88_19885</name>
</gene>
<dbReference type="Proteomes" id="UP000318616">
    <property type="component" value="Unassembled WGS sequence"/>
</dbReference>
<sequence length="179" mass="20306">MKKFTILILINLLLELISIPIVTASQTTRVIFSTRSGYYLNCYDSKGVCQAQPTYSDDPNVSDEIFTLIDLNGRYLMSGDKIMLKMRTGYYINSYDSAGVIQAQPTYSDDPNVSDEIFTVYKVRGSSEGNQIKSGDKIMIKTRRNYAFNCYDSRGTCQAIPTFSDDYCISDEVFTIRFL</sequence>
<proteinExistence type="predicted"/>
<evidence type="ECO:0000313" key="1">
    <source>
        <dbReference type="EMBL" id="TRV18727.1"/>
    </source>
</evidence>
<organism evidence="1 2">
    <name type="scientific">Microcystis wesenbergii Mw_MB_S_20031200_S109D</name>
    <dbReference type="NCBI Taxonomy" id="2486241"/>
    <lineage>
        <taxon>Bacteria</taxon>
        <taxon>Bacillati</taxon>
        <taxon>Cyanobacteriota</taxon>
        <taxon>Cyanophyceae</taxon>
        <taxon>Oscillatoriophycideae</taxon>
        <taxon>Chroococcales</taxon>
        <taxon>Microcystaceae</taxon>
        <taxon>Microcystis</taxon>
    </lineage>
</organism>
<dbReference type="EMBL" id="SFAP01000250">
    <property type="protein sequence ID" value="TRV18727.1"/>
    <property type="molecule type" value="Genomic_DNA"/>
</dbReference>